<proteinExistence type="predicted"/>
<dbReference type="PROSITE" id="PS50075">
    <property type="entry name" value="CARRIER"/>
    <property type="match status" value="1"/>
</dbReference>
<protein>
    <submittedName>
        <fullName evidence="1">Act minimal PKS acyl carrier protein</fullName>
    </submittedName>
</protein>
<dbReference type="OrthoDB" id="3537906at2"/>
<accession>A0A222VLV2</accession>
<dbReference type="InterPro" id="IPR009081">
    <property type="entry name" value="PP-bd_ACP"/>
</dbReference>
<organism evidence="1 2">
    <name type="scientific">Prauserella marina</name>
    <dbReference type="NCBI Taxonomy" id="530584"/>
    <lineage>
        <taxon>Bacteria</taxon>
        <taxon>Bacillati</taxon>
        <taxon>Actinomycetota</taxon>
        <taxon>Actinomycetes</taxon>
        <taxon>Pseudonocardiales</taxon>
        <taxon>Pseudonocardiaceae</taxon>
        <taxon>Prauserella</taxon>
    </lineage>
</organism>
<sequence>MSELTLSELVTIMRKCAGEEESVDDGGDIGNVLLESLGYDSLALMEAAATVKRAYRVQLPDDALAEVRTLNQFVTAVNQAGRA</sequence>
<keyword evidence="2" id="KW-1185">Reference proteome</keyword>
<dbReference type="STRING" id="530584.SAMN05421630_102568"/>
<dbReference type="InterPro" id="IPR036736">
    <property type="entry name" value="ACP-like_sf"/>
</dbReference>
<dbReference type="PROSITE" id="PS00012">
    <property type="entry name" value="PHOSPHOPANTETHEINE"/>
    <property type="match status" value="1"/>
</dbReference>
<dbReference type="InterPro" id="IPR006162">
    <property type="entry name" value="Ppantetheine_attach_site"/>
</dbReference>
<dbReference type="SUPFAM" id="SSF47336">
    <property type="entry name" value="ACP-like"/>
    <property type="match status" value="1"/>
</dbReference>
<evidence type="ECO:0000313" key="2">
    <source>
        <dbReference type="Proteomes" id="UP000199494"/>
    </source>
</evidence>
<dbReference type="Pfam" id="PF00550">
    <property type="entry name" value="PP-binding"/>
    <property type="match status" value="1"/>
</dbReference>
<dbReference type="AlphaFoldDB" id="A0A222VLV2"/>
<reference evidence="1 2" key="1">
    <citation type="submission" date="2016-10" db="EMBL/GenBank/DDBJ databases">
        <authorList>
            <person name="de Groot N.N."/>
        </authorList>
    </citation>
    <scope>NUCLEOTIDE SEQUENCE [LARGE SCALE GENOMIC DNA]</scope>
    <source>
        <strain evidence="1 2">CGMCC 4.5506</strain>
    </source>
</reference>
<dbReference type="Gene3D" id="1.10.1200.10">
    <property type="entry name" value="ACP-like"/>
    <property type="match status" value="1"/>
</dbReference>
<gene>
    <name evidence="1" type="ORF">SAMN05421630_102568</name>
</gene>
<dbReference type="RefSeq" id="WP_091800457.1">
    <property type="nucleotide sequence ID" value="NZ_CP016353.1"/>
</dbReference>
<dbReference type="Proteomes" id="UP000199494">
    <property type="component" value="Unassembled WGS sequence"/>
</dbReference>
<name>A0A222VLV2_9PSEU</name>
<dbReference type="EMBL" id="FMZE01000002">
    <property type="protein sequence ID" value="SDC55839.1"/>
    <property type="molecule type" value="Genomic_DNA"/>
</dbReference>
<evidence type="ECO:0000313" key="1">
    <source>
        <dbReference type="EMBL" id="SDC55839.1"/>
    </source>
</evidence>
<dbReference type="KEGG" id="pmad:BAY61_07800"/>